<evidence type="ECO:0000256" key="7">
    <source>
        <dbReference type="SAM" id="Phobius"/>
    </source>
</evidence>
<keyword evidence="5 7" id="KW-1133">Transmembrane helix</keyword>
<reference evidence="9 10" key="1">
    <citation type="submission" date="2021-04" db="EMBL/GenBank/DDBJ databases">
        <authorList>
            <person name="Rodrigo-Torres L."/>
            <person name="Arahal R. D."/>
            <person name="Lucena T."/>
        </authorList>
    </citation>
    <scope>NUCLEOTIDE SEQUENCE [LARGE SCALE GENOMIC DNA]</scope>
    <source>
        <strain evidence="9 10">CECT 30171</strain>
    </source>
</reference>
<feature type="domain" description="YetF C-terminal" evidence="8">
    <location>
        <begin position="89"/>
        <end position="155"/>
    </location>
</feature>
<dbReference type="Gene3D" id="3.30.240.20">
    <property type="entry name" value="bsu07140 like domains"/>
    <property type="match status" value="1"/>
</dbReference>
<dbReference type="InterPro" id="IPR007353">
    <property type="entry name" value="DUF421"/>
</dbReference>
<feature type="transmembrane region" description="Helical" evidence="7">
    <location>
        <begin position="68"/>
        <end position="85"/>
    </location>
</feature>
<gene>
    <name evidence="9" type="ORF">LYB30171_01716</name>
</gene>
<sequence length="157" mass="17515">MNAFELSAPLPDFLVRGTVIYFAVVIAIRLLPKREIGDHSPSDMLALVMMGALVADGMSVGSEEPIDFLLLAVVVLAWDWVVNVLEFRFPFIRRLTAEKPVVIVRNGRMLPRAMRHELITEDEVLACIRKNGLERVDEVALATVEKTGEISVVAMDR</sequence>
<evidence type="ECO:0000313" key="9">
    <source>
        <dbReference type="EMBL" id="CAG4974617.1"/>
    </source>
</evidence>
<proteinExistence type="inferred from homology"/>
<dbReference type="PANTHER" id="PTHR34582:SF6">
    <property type="entry name" value="UPF0702 TRANSMEMBRANE PROTEIN YCAP"/>
    <property type="match status" value="1"/>
</dbReference>
<dbReference type="EMBL" id="OU015430">
    <property type="protein sequence ID" value="CAG4974617.1"/>
    <property type="molecule type" value="Genomic_DNA"/>
</dbReference>
<name>A0ABM8UGC9_9GAMM</name>
<evidence type="ECO:0000256" key="4">
    <source>
        <dbReference type="ARBA" id="ARBA00022692"/>
    </source>
</evidence>
<keyword evidence="10" id="KW-1185">Reference proteome</keyword>
<evidence type="ECO:0000313" key="10">
    <source>
        <dbReference type="Proteomes" id="UP000680116"/>
    </source>
</evidence>
<dbReference type="Proteomes" id="UP000680116">
    <property type="component" value="Chromosome"/>
</dbReference>
<evidence type="ECO:0000256" key="6">
    <source>
        <dbReference type="ARBA" id="ARBA00023136"/>
    </source>
</evidence>
<evidence type="ECO:0000256" key="2">
    <source>
        <dbReference type="ARBA" id="ARBA00006448"/>
    </source>
</evidence>
<evidence type="ECO:0000256" key="3">
    <source>
        <dbReference type="ARBA" id="ARBA00022475"/>
    </source>
</evidence>
<comment type="subcellular location">
    <subcellularLocation>
        <location evidence="1">Cell membrane</location>
        <topology evidence="1">Multi-pass membrane protein</topology>
    </subcellularLocation>
</comment>
<dbReference type="PANTHER" id="PTHR34582">
    <property type="entry name" value="UPF0702 TRANSMEMBRANE PROTEIN YCAP"/>
    <property type="match status" value="1"/>
</dbReference>
<dbReference type="InterPro" id="IPR023090">
    <property type="entry name" value="UPF0702_alpha/beta_dom_sf"/>
</dbReference>
<evidence type="ECO:0000256" key="1">
    <source>
        <dbReference type="ARBA" id="ARBA00004651"/>
    </source>
</evidence>
<keyword evidence="6 7" id="KW-0472">Membrane</keyword>
<comment type="similarity">
    <text evidence="2">Belongs to the UPF0702 family.</text>
</comment>
<evidence type="ECO:0000259" key="8">
    <source>
        <dbReference type="Pfam" id="PF04239"/>
    </source>
</evidence>
<organism evidence="9 10">
    <name type="scientific">Novilysobacter luteus</name>
    <dbReference type="NCBI Taxonomy" id="2822368"/>
    <lineage>
        <taxon>Bacteria</taxon>
        <taxon>Pseudomonadati</taxon>
        <taxon>Pseudomonadota</taxon>
        <taxon>Gammaproteobacteria</taxon>
        <taxon>Lysobacterales</taxon>
        <taxon>Lysobacteraceae</taxon>
        <taxon>Novilysobacter</taxon>
    </lineage>
</organism>
<feature type="transmembrane region" description="Helical" evidence="7">
    <location>
        <begin position="13"/>
        <end position="32"/>
    </location>
</feature>
<accession>A0ABM8UGC9</accession>
<evidence type="ECO:0000256" key="5">
    <source>
        <dbReference type="ARBA" id="ARBA00022989"/>
    </source>
</evidence>
<keyword evidence="4 7" id="KW-0812">Transmembrane</keyword>
<protein>
    <recommendedName>
        <fullName evidence="8">YetF C-terminal domain-containing protein</fullName>
    </recommendedName>
</protein>
<keyword evidence="3" id="KW-1003">Cell membrane</keyword>
<dbReference type="RefSeq" id="WP_215218296.1">
    <property type="nucleotide sequence ID" value="NZ_OU015430.1"/>
</dbReference>
<dbReference type="Pfam" id="PF04239">
    <property type="entry name" value="DUF421"/>
    <property type="match status" value="1"/>
</dbReference>